<comment type="caution">
    <text evidence="1">The sequence shown here is derived from an EMBL/GenBank/DDBJ whole genome shotgun (WGS) entry which is preliminary data.</text>
</comment>
<organism evidence="1 2">
    <name type="scientific">Pseudonocardia yunnanensis</name>
    <dbReference type="NCBI Taxonomy" id="58107"/>
    <lineage>
        <taxon>Bacteria</taxon>
        <taxon>Bacillati</taxon>
        <taxon>Actinomycetota</taxon>
        <taxon>Actinomycetes</taxon>
        <taxon>Pseudonocardiales</taxon>
        <taxon>Pseudonocardiaceae</taxon>
        <taxon>Pseudonocardia</taxon>
    </lineage>
</organism>
<dbReference type="EMBL" id="JBHUCO010000008">
    <property type="protein sequence ID" value="MFD1517352.1"/>
    <property type="molecule type" value="Genomic_DNA"/>
</dbReference>
<dbReference type="Proteomes" id="UP001597114">
    <property type="component" value="Unassembled WGS sequence"/>
</dbReference>
<evidence type="ECO:0000313" key="2">
    <source>
        <dbReference type="Proteomes" id="UP001597114"/>
    </source>
</evidence>
<reference evidence="2" key="1">
    <citation type="journal article" date="2019" name="Int. J. Syst. Evol. Microbiol.">
        <title>The Global Catalogue of Microorganisms (GCM) 10K type strain sequencing project: providing services to taxonomists for standard genome sequencing and annotation.</title>
        <authorList>
            <consortium name="The Broad Institute Genomics Platform"/>
            <consortium name="The Broad Institute Genome Sequencing Center for Infectious Disease"/>
            <person name="Wu L."/>
            <person name="Ma J."/>
        </authorList>
    </citation>
    <scope>NUCLEOTIDE SEQUENCE [LARGE SCALE GENOMIC DNA]</scope>
    <source>
        <strain evidence="2">CCM 7043</strain>
    </source>
</reference>
<dbReference type="RefSeq" id="WP_344722728.1">
    <property type="nucleotide sequence ID" value="NZ_BAAAUS010000013.1"/>
</dbReference>
<keyword evidence="2" id="KW-1185">Reference proteome</keyword>
<protein>
    <submittedName>
        <fullName evidence="1">Uncharacterized protein</fullName>
    </submittedName>
</protein>
<accession>A0ABW4ESF3</accession>
<name>A0ABW4ESF3_9PSEU</name>
<gene>
    <name evidence="1" type="ORF">ACFSJD_07640</name>
</gene>
<evidence type="ECO:0000313" key="1">
    <source>
        <dbReference type="EMBL" id="MFD1517352.1"/>
    </source>
</evidence>
<proteinExistence type="predicted"/>
<sequence length="44" mass="5047">MSTFNEVGGPLLRKKRRLADEKLPVTEVARRGQLFELGWAYEPS</sequence>